<dbReference type="Proteomes" id="UP001274830">
    <property type="component" value="Unassembled WGS sequence"/>
</dbReference>
<dbReference type="AlphaFoldDB" id="A0AAE0WXB3"/>
<comment type="subcellular location">
    <subcellularLocation>
        <location evidence="5">Cytoplasm</location>
        <location evidence="5">Cytoskeleton</location>
        <location evidence="5">Microtubule organizing center</location>
    </subcellularLocation>
</comment>
<dbReference type="GO" id="GO:0000930">
    <property type="term" value="C:gamma-tubulin complex"/>
    <property type="evidence" value="ECO:0007669"/>
    <property type="project" value="TreeGrafter"/>
</dbReference>
<dbReference type="GO" id="GO:0005816">
    <property type="term" value="C:spindle pole body"/>
    <property type="evidence" value="ECO:0007669"/>
    <property type="project" value="UniProtKB-ARBA"/>
</dbReference>
<name>A0AAE0WXB3_9PEZI</name>
<dbReference type="GO" id="GO:0051321">
    <property type="term" value="P:meiotic cell cycle"/>
    <property type="evidence" value="ECO:0007669"/>
    <property type="project" value="TreeGrafter"/>
</dbReference>
<dbReference type="GO" id="GO:0051225">
    <property type="term" value="P:spindle assembly"/>
    <property type="evidence" value="ECO:0007669"/>
    <property type="project" value="TreeGrafter"/>
</dbReference>
<dbReference type="InterPro" id="IPR042241">
    <property type="entry name" value="GCP_C_sf"/>
</dbReference>
<evidence type="ECO:0000256" key="1">
    <source>
        <dbReference type="ARBA" id="ARBA00010337"/>
    </source>
</evidence>
<dbReference type="GO" id="GO:0051011">
    <property type="term" value="F:microtubule minus-end binding"/>
    <property type="evidence" value="ECO:0007669"/>
    <property type="project" value="TreeGrafter"/>
</dbReference>
<dbReference type="GO" id="GO:0000922">
    <property type="term" value="C:spindle pole"/>
    <property type="evidence" value="ECO:0007669"/>
    <property type="project" value="InterPro"/>
</dbReference>
<feature type="domain" description="Gamma tubulin complex component C-terminal" evidence="7">
    <location>
        <begin position="549"/>
        <end position="828"/>
    </location>
</feature>
<dbReference type="InterPro" id="IPR032797">
    <property type="entry name" value="Mod21_N"/>
</dbReference>
<dbReference type="GO" id="GO:0031122">
    <property type="term" value="P:cytoplasmic microtubule organization"/>
    <property type="evidence" value="ECO:0007669"/>
    <property type="project" value="TreeGrafter"/>
</dbReference>
<evidence type="ECO:0000259" key="8">
    <source>
        <dbReference type="Pfam" id="PF14609"/>
    </source>
</evidence>
<keyword evidence="4 5" id="KW-0206">Cytoskeleton</keyword>
<dbReference type="Pfam" id="PF17681">
    <property type="entry name" value="GCP_N_terminal"/>
    <property type="match status" value="1"/>
</dbReference>
<dbReference type="Pfam" id="PF14609">
    <property type="entry name" value="GCP5-Mod21_N"/>
    <property type="match status" value="1"/>
</dbReference>
<comment type="caution">
    <text evidence="10">The sequence shown here is derived from an EMBL/GenBank/DDBJ whole genome shotgun (WGS) entry which is preliminary data.</text>
</comment>
<evidence type="ECO:0000313" key="11">
    <source>
        <dbReference type="Proteomes" id="UP001274830"/>
    </source>
</evidence>
<dbReference type="InterPro" id="IPR041470">
    <property type="entry name" value="GCP_N"/>
</dbReference>
<protein>
    <recommendedName>
        <fullName evidence="5">Spindle pole body component</fullName>
    </recommendedName>
</protein>
<dbReference type="InterPro" id="IPR007259">
    <property type="entry name" value="GCP"/>
</dbReference>
<dbReference type="Gene3D" id="1.20.120.1900">
    <property type="entry name" value="Gamma-tubulin complex, C-terminal domain"/>
    <property type="match status" value="1"/>
</dbReference>
<accession>A0AAE0WXB3</accession>
<dbReference type="CDD" id="cd22572">
    <property type="entry name" value="GCP5_NTD"/>
    <property type="match status" value="1"/>
</dbReference>
<feature type="region of interest" description="Disordered" evidence="6">
    <location>
        <begin position="144"/>
        <end position="168"/>
    </location>
</feature>
<dbReference type="PANTHER" id="PTHR19302">
    <property type="entry name" value="GAMMA TUBULIN COMPLEX PROTEIN"/>
    <property type="match status" value="1"/>
</dbReference>
<evidence type="ECO:0000256" key="3">
    <source>
        <dbReference type="ARBA" id="ARBA00022701"/>
    </source>
</evidence>
<sequence>MAHAALIGELAEKLIASIASRTQDDPSFRRIREQTIKGLRDASHARTNQFEVKERLDGLVEKFSVRNRDSLADALRSRLDELPTMSKFLPEVLSLFLHLSERPVDRTDLAVLDGLNQATASEAELSWEGIVADGPLDEADIWDDVDRGYHSSGDETSPYNETDSEPTTTTLATSLAEDDFAAIARQHLVQPKPSLLDEVRAAKTSLQVSPTDGKDHAISELSVIREVITILQGLPSYLFDSGEASGEVKVRGRSHIDTAEQATLQDILRQFASDATQLNHLRRWTRPQPSDAQFVQSMQSSIMKLLSRLTLDLGFLAQRYIEPSVDQIVSIVECRAAIEDITRPVVRLSNVMGEAVSATNQKLSFVGLDALYDEACLAQMTGNDVLFTAILGPLLASIQTYMKLVQRWMQTGEIPNSRSEHFFVLEAKPDCELSRVWHDRYVLVTSSDGHANAPTCIQPFVGRIFASGKARAFLKVLSGSENTSLDAASSNSDLLDRAGLEQRLAECNNLQPFDQLLHDAIDDCLSSQSSNGTQALSHAMLHEHGMLAALDAIDSVYFAKDGALLQTLTETLFARIVRSGRTWKDPFMLTELVQDTLGMAPAVDVQSVTIDITSQGKFPPIAPIVRQFEQLELAYSLSWPIQNITRSSQLVTHASAFKFLLQVEYCSHRLCPQIFPLRQLQVNGRKMTQALCSALAFRNKFIWYSHVLRAHIADTCSTLHQQLTKQMSQADGIDAMATIWSDYEKRLQTSLLLTPKLAPIREAVVGVLELCEQTAPAIAAILEERSSVANSADVAEELDRGLAFVVAGLKAVSRAGGETHLAMLAERLTWKG</sequence>
<evidence type="ECO:0000256" key="4">
    <source>
        <dbReference type="ARBA" id="ARBA00023212"/>
    </source>
</evidence>
<dbReference type="GO" id="GO:0043015">
    <property type="term" value="F:gamma-tubulin binding"/>
    <property type="evidence" value="ECO:0007669"/>
    <property type="project" value="InterPro"/>
</dbReference>
<evidence type="ECO:0000313" key="10">
    <source>
        <dbReference type="EMBL" id="KAK3679739.1"/>
    </source>
</evidence>
<evidence type="ECO:0000256" key="2">
    <source>
        <dbReference type="ARBA" id="ARBA00022490"/>
    </source>
</evidence>
<dbReference type="Pfam" id="PF04130">
    <property type="entry name" value="GCP_C_terminal"/>
    <property type="match status" value="1"/>
</dbReference>
<reference evidence="10" key="1">
    <citation type="submission" date="2023-07" db="EMBL/GenBank/DDBJ databases">
        <title>Black Yeasts Isolated from many extreme environments.</title>
        <authorList>
            <person name="Coleine C."/>
            <person name="Stajich J.E."/>
            <person name="Selbmann L."/>
        </authorList>
    </citation>
    <scope>NUCLEOTIDE SEQUENCE</scope>
    <source>
        <strain evidence="10">CCFEE 5485</strain>
    </source>
</reference>
<dbReference type="PANTHER" id="PTHR19302:SF33">
    <property type="entry name" value="GAMMA-TUBULIN COMPLEX COMPONENT 5"/>
    <property type="match status" value="1"/>
</dbReference>
<proteinExistence type="inferred from homology"/>
<evidence type="ECO:0000256" key="6">
    <source>
        <dbReference type="SAM" id="MobiDB-lite"/>
    </source>
</evidence>
<feature type="domain" description="Gamma-Tubulin ring complex non-core subunit mod21 N-terminal" evidence="8">
    <location>
        <begin position="65"/>
        <end position="146"/>
    </location>
</feature>
<dbReference type="GO" id="GO:0005874">
    <property type="term" value="C:microtubule"/>
    <property type="evidence" value="ECO:0007669"/>
    <property type="project" value="UniProtKB-KW"/>
</dbReference>
<dbReference type="InterPro" id="IPR040457">
    <property type="entry name" value="GCP_C"/>
</dbReference>
<dbReference type="GO" id="GO:0007020">
    <property type="term" value="P:microtubule nucleation"/>
    <property type="evidence" value="ECO:0007669"/>
    <property type="project" value="InterPro"/>
</dbReference>
<feature type="domain" description="Gamma tubulin complex component protein N-terminal" evidence="9">
    <location>
        <begin position="224"/>
        <end position="543"/>
    </location>
</feature>
<feature type="compositionally biased region" description="Basic and acidic residues" evidence="6">
    <location>
        <begin position="144"/>
        <end position="153"/>
    </location>
</feature>
<keyword evidence="2 5" id="KW-0963">Cytoplasm</keyword>
<dbReference type="InterPro" id="IPR059169">
    <property type="entry name" value="GCP5_N_ext"/>
</dbReference>
<dbReference type="GO" id="GO:0000278">
    <property type="term" value="P:mitotic cell cycle"/>
    <property type="evidence" value="ECO:0007669"/>
    <property type="project" value="TreeGrafter"/>
</dbReference>
<feature type="compositionally biased region" description="Polar residues" evidence="6">
    <location>
        <begin position="154"/>
        <end position="168"/>
    </location>
</feature>
<organism evidence="10 11">
    <name type="scientific">Recurvomyces mirabilis</name>
    <dbReference type="NCBI Taxonomy" id="574656"/>
    <lineage>
        <taxon>Eukaryota</taxon>
        <taxon>Fungi</taxon>
        <taxon>Dikarya</taxon>
        <taxon>Ascomycota</taxon>
        <taxon>Pezizomycotina</taxon>
        <taxon>Dothideomycetes</taxon>
        <taxon>Dothideomycetidae</taxon>
        <taxon>Mycosphaerellales</taxon>
        <taxon>Teratosphaeriaceae</taxon>
        <taxon>Recurvomyces</taxon>
    </lineage>
</organism>
<evidence type="ECO:0000256" key="5">
    <source>
        <dbReference type="RuleBase" id="RU363050"/>
    </source>
</evidence>
<evidence type="ECO:0000259" key="9">
    <source>
        <dbReference type="Pfam" id="PF17681"/>
    </source>
</evidence>
<comment type="similarity">
    <text evidence="1 5">Belongs to the TUBGCP family.</text>
</comment>
<gene>
    <name evidence="10" type="ORF">LTR78_000115</name>
</gene>
<dbReference type="EMBL" id="JAUTXT010000001">
    <property type="protein sequence ID" value="KAK3679739.1"/>
    <property type="molecule type" value="Genomic_DNA"/>
</dbReference>
<keyword evidence="11" id="KW-1185">Reference proteome</keyword>
<evidence type="ECO:0000259" key="7">
    <source>
        <dbReference type="Pfam" id="PF04130"/>
    </source>
</evidence>
<keyword evidence="3 5" id="KW-0493">Microtubule</keyword>